<dbReference type="AlphaFoldDB" id="A0ABD4UPU8"/>
<dbReference type="SUPFAM" id="SSF101967">
    <property type="entry name" value="Adhesin YadA, collagen-binding domain"/>
    <property type="match status" value="5"/>
</dbReference>
<reference evidence="4 5" key="2">
    <citation type="journal article" date="2017" name="Front. Microbiol.">
        <title>Genomics Reveals a Unique Clone of Burkholderia cenocepacia Harboring an Actively Excising Novel Genomic Island.</title>
        <authorList>
            <person name="Patil P.P."/>
            <person name="Mali S."/>
            <person name="Midha S."/>
            <person name="Gautam V."/>
            <person name="Dash L."/>
            <person name="Kumar S."/>
            <person name="Shastri J."/>
            <person name="Singhal L."/>
            <person name="Patil P.B."/>
        </authorList>
    </citation>
    <scope>NUCLEOTIDE SEQUENCE [LARGE SCALE GENOMIC DNA]</scope>
    <source>
        <strain evidence="4 5">BC-19</strain>
    </source>
</reference>
<feature type="domain" description="Trimeric autotransporter adhesin YadA-like stalk" evidence="3">
    <location>
        <begin position="302"/>
        <end position="327"/>
    </location>
</feature>
<evidence type="ECO:0000313" key="4">
    <source>
        <dbReference type="EMBL" id="MCW3716400.1"/>
    </source>
</evidence>
<dbReference type="Proteomes" id="UP000191686">
    <property type="component" value="Unassembled WGS sequence"/>
</dbReference>
<protein>
    <submittedName>
        <fullName evidence="4">Uncharacterized protein</fullName>
    </submittedName>
</protein>
<dbReference type="Gene3D" id="2.150.10.10">
    <property type="entry name" value="Serralysin-like metalloprotease, C-terminal"/>
    <property type="match status" value="5"/>
</dbReference>
<feature type="domain" description="Trimeric autotransporter adhesin YadA-like head" evidence="2">
    <location>
        <begin position="421"/>
        <end position="445"/>
    </location>
</feature>
<dbReference type="InterPro" id="IPR011049">
    <property type="entry name" value="Serralysin-like_metalloprot_C"/>
</dbReference>
<feature type="domain" description="Trimeric autotransporter adhesin YadA-like head" evidence="2">
    <location>
        <begin position="117"/>
        <end position="139"/>
    </location>
</feature>
<name>A0ABD4UPU8_9BURK</name>
<sequence length="1136" mass="112142">MANATEVPNGRDGKRNGEAAREAETRALDTPSIDSTGSIGIKESGDRVLNVNTSNPSNPPPVAGYAYDIALGQSGTASAGPAVAGSYRPAIAIGTPAIAQGYWTISIGLSAGARSEAAIALGAYSSASGQNSIAIGRSSTSSGNNSVVVGFSASTTGVNSAVFGANASSGGASLAVGFDASTGGSSTNANAGSYNTAIGNTAKVTQRNISGVPTNSSNSSAIGYGATVSGTGSNALGNAATVNAGSGTALGHVSRVLADNGTAIGATAQVTANGTSAVALGAGSVADTANTVSIGTSAIQRRIVNVGVGMNSNDAVNLGQLNSALAAKADDARVKVGGTGTATISGRPGNIAIGNNAESTGIATNSATIALGENARATGIAGAMALGTDTEAAAQAAIALGLRAKASATNGIAVGLDSNVTAQNAVALGNGSSADRENTVSVGSAARQRQIANVANGTQATDAVNLRQLDNVDGRVTTLNTTVDGIGVQVANNSQEITQIRADLNGGAIGLVQQASAGADLTVGKATDGPAVNFTSTVGDRKLTGVGEGELSSASNDAVNGKQLNATNVNVNNLSARVDGVDTRVTNNEAAVTNIRNEIGSGSLGLVHQDPVTKTITVAADSAGSLTNFAGTEGVRRLTGVDEGELSSSSNDAVNGKQLNATNVSVKTLSNRVDGVDARVTNNETAVTNIRNELGSGEVGLVRQDPDTNAITVAADRAGTSANFAGAEGARKLRGVAEGELSSASNDAVNGKQLNATNVDVKNLSTRVNGIDARVTNNETAITNIRSELASGEVGLVRQDPLSNTITVAADHAGASANFAGTEGARRLMGVADGELSTASTHAVNGSQLHATNEAVDNNTADIAKLNTDMGELTGRVTIIEGNVTTIDAKLNELESGTAGLVQQASAGANLTVGAATNGAAVDLRGTGGERRLTGVADGVQDADAVNRRQMNAALATKVDNRYVDVKGLGHAATASANSIALGNAAVAGPDGGNVAATAIGYAAKAPGEGATALGRNTEANAWGTIAVGWRANATPQRAIAIGSSATAGAENSIALGFNSVANLPNTLSVGSTAQLRQIVNVADGEQLTDAATIGQLRAALLAESERVTAELSAQSAIIAQLRAEILALQGRLNAG</sequence>
<evidence type="ECO:0000259" key="2">
    <source>
        <dbReference type="Pfam" id="PF05658"/>
    </source>
</evidence>
<dbReference type="Gene3D" id="1.20.5.170">
    <property type="match status" value="4"/>
</dbReference>
<dbReference type="EMBL" id="JYMX02000042">
    <property type="protein sequence ID" value="MCW3716400.1"/>
    <property type="molecule type" value="Genomic_DNA"/>
</dbReference>
<feature type="domain" description="Trimeric autotransporter adhesin YadA-like head" evidence="2">
    <location>
        <begin position="142"/>
        <end position="167"/>
    </location>
</feature>
<feature type="domain" description="Trimeric autotransporter adhesin YadA-like head" evidence="2">
    <location>
        <begin position="394"/>
        <end position="417"/>
    </location>
</feature>
<proteinExistence type="predicted"/>
<feature type="domain" description="Trimeric autotransporter adhesin YadA-like head" evidence="2">
    <location>
        <begin position="1038"/>
        <end position="1060"/>
    </location>
</feature>
<feature type="domain" description="Trimeric autotransporter adhesin YadA-like stalk" evidence="3">
    <location>
        <begin position="735"/>
        <end position="770"/>
    </location>
</feature>
<evidence type="ECO:0000313" key="5">
    <source>
        <dbReference type="Proteomes" id="UP000191686"/>
    </source>
</evidence>
<feature type="domain" description="Trimeric autotransporter adhesin YadA-like stalk" evidence="3">
    <location>
        <begin position="828"/>
        <end position="867"/>
    </location>
</feature>
<feature type="compositionally biased region" description="Basic and acidic residues" evidence="1">
    <location>
        <begin position="9"/>
        <end position="27"/>
    </location>
</feature>
<dbReference type="CDD" id="cd12820">
    <property type="entry name" value="LbR_YadA-like"/>
    <property type="match status" value="1"/>
</dbReference>
<accession>A0ABD4UPU8</accession>
<dbReference type="InterPro" id="IPR008635">
    <property type="entry name" value="Coiled_stalk_dom"/>
</dbReference>
<organism evidence="4 5">
    <name type="scientific">Burkholderia cenocepacia</name>
    <dbReference type="NCBI Taxonomy" id="95486"/>
    <lineage>
        <taxon>Bacteria</taxon>
        <taxon>Pseudomonadati</taxon>
        <taxon>Pseudomonadota</taxon>
        <taxon>Betaproteobacteria</taxon>
        <taxon>Burkholderiales</taxon>
        <taxon>Burkholderiaceae</taxon>
        <taxon>Burkholderia</taxon>
        <taxon>Burkholderia cepacia complex</taxon>
    </lineage>
</organism>
<feature type="domain" description="Trimeric autotransporter adhesin YadA-like stalk" evidence="3">
    <location>
        <begin position="450"/>
        <end position="488"/>
    </location>
</feature>
<feature type="domain" description="Trimeric autotransporter adhesin YadA-like stalk" evidence="3">
    <location>
        <begin position="932"/>
        <end position="954"/>
    </location>
</feature>
<dbReference type="InterPro" id="IPR008640">
    <property type="entry name" value="Adhesin_Head_dom"/>
</dbReference>
<evidence type="ECO:0000259" key="3">
    <source>
        <dbReference type="Pfam" id="PF05662"/>
    </source>
</evidence>
<reference evidence="4 5" key="1">
    <citation type="journal article" date="2017" name="Front. Microbiol.">
        <title>Genomics reveals a unique clone of Burkholderia cenocepacia harbouring an actively excising novel genomic island.</title>
        <authorList>
            <person name="Patil P."/>
            <person name="Mali S."/>
            <person name="Midha S."/>
            <person name="Gautam V."/>
            <person name="Dash L."/>
            <person name="Kumar S."/>
            <person name="Shastri J."/>
            <person name="Singhal L."/>
            <person name="Patil P.B."/>
        </authorList>
    </citation>
    <scope>NUCLEOTIDE SEQUENCE [LARGE SCALE GENOMIC DNA]</scope>
    <source>
        <strain evidence="4 5">BC-19</strain>
    </source>
</reference>
<comment type="caution">
    <text evidence="4">The sequence shown here is derived from an EMBL/GenBank/DDBJ whole genome shotgun (WGS) entry which is preliminary data.</text>
</comment>
<feature type="domain" description="Trimeric autotransporter adhesin YadA-like stalk" evidence="3">
    <location>
        <begin position="1078"/>
        <end position="1100"/>
    </location>
</feature>
<feature type="domain" description="Trimeric autotransporter adhesin YadA-like head" evidence="2">
    <location>
        <begin position="272"/>
        <end position="298"/>
    </location>
</feature>
<feature type="region of interest" description="Disordered" evidence="1">
    <location>
        <begin position="1"/>
        <end position="57"/>
    </location>
</feature>
<dbReference type="Pfam" id="PF05662">
    <property type="entry name" value="YadA_stalk"/>
    <property type="match status" value="8"/>
</dbReference>
<feature type="domain" description="Trimeric autotransporter adhesin YadA-like stalk" evidence="3">
    <location>
        <begin position="637"/>
        <end position="677"/>
    </location>
</feature>
<gene>
    <name evidence="4" type="ORF">UE95_034460</name>
</gene>
<evidence type="ECO:0000256" key="1">
    <source>
        <dbReference type="SAM" id="MobiDB-lite"/>
    </source>
</evidence>
<feature type="domain" description="Trimeric autotransporter adhesin YadA-like stalk" evidence="3">
    <location>
        <begin position="542"/>
        <end position="576"/>
    </location>
</feature>
<dbReference type="Pfam" id="PF05658">
    <property type="entry name" value="YadA_head"/>
    <property type="match status" value="7"/>
</dbReference>
<dbReference type="RefSeq" id="WP_164531328.1">
    <property type="nucleotide sequence ID" value="NZ_CAJPCP010000095.1"/>
</dbReference>
<feature type="domain" description="Trimeric autotransporter adhesin YadA-like head" evidence="2">
    <location>
        <begin position="997"/>
        <end position="1018"/>
    </location>
</feature>